<proteinExistence type="predicted"/>
<dbReference type="OrthoDB" id="5319830at2759"/>
<feature type="compositionally biased region" description="Basic and acidic residues" evidence="1">
    <location>
        <begin position="173"/>
        <end position="199"/>
    </location>
</feature>
<dbReference type="Proteomes" id="UP000566819">
    <property type="component" value="Unassembled WGS sequence"/>
</dbReference>
<protein>
    <submittedName>
        <fullName evidence="2">Uncharacterized protein</fullName>
    </submittedName>
</protein>
<evidence type="ECO:0000313" key="2">
    <source>
        <dbReference type="EMBL" id="KAF4632760.1"/>
    </source>
</evidence>
<comment type="caution">
    <text evidence="2">The sequence shown here is derived from an EMBL/GenBank/DDBJ whole genome shotgun (WGS) entry which is preliminary data.</text>
</comment>
<keyword evidence="3" id="KW-1185">Reference proteome</keyword>
<name>A0A8H4W5S7_9HELO</name>
<sequence length="230" mass="24915">MVHSPVGTQSMANPSNSERTVLALCDRLEATATFQVTPTTTITITTRTSQGTACGPVFVITLNPESELNTICSSTPPNPSHLALVEEYILYTTSCALASHFSSLSKQDGGETDKSAPGKDGWYATAQPTVLRKMFKGGKGKQLIFDANRLEDGTGCRLTVAWDWMRHENFGDDPSRAHTEKDTKITGEGSHEWLDKGKSADGMWDDGEGEVVRTLGDMVETAGKWVGSLR</sequence>
<organism evidence="2 3">
    <name type="scientific">Cudoniella acicularis</name>
    <dbReference type="NCBI Taxonomy" id="354080"/>
    <lineage>
        <taxon>Eukaryota</taxon>
        <taxon>Fungi</taxon>
        <taxon>Dikarya</taxon>
        <taxon>Ascomycota</taxon>
        <taxon>Pezizomycotina</taxon>
        <taxon>Leotiomycetes</taxon>
        <taxon>Helotiales</taxon>
        <taxon>Tricladiaceae</taxon>
        <taxon>Cudoniella</taxon>
    </lineage>
</organism>
<reference evidence="2 3" key="1">
    <citation type="submission" date="2020-03" db="EMBL/GenBank/DDBJ databases">
        <title>Draft Genome Sequence of Cudoniella acicularis.</title>
        <authorList>
            <person name="Buettner E."/>
            <person name="Kellner H."/>
        </authorList>
    </citation>
    <scope>NUCLEOTIDE SEQUENCE [LARGE SCALE GENOMIC DNA]</scope>
    <source>
        <strain evidence="2 3">DSM 108380</strain>
    </source>
</reference>
<dbReference type="AlphaFoldDB" id="A0A8H4W5S7"/>
<evidence type="ECO:0000256" key="1">
    <source>
        <dbReference type="SAM" id="MobiDB-lite"/>
    </source>
</evidence>
<accession>A0A8H4W5S7</accession>
<dbReference type="EMBL" id="JAAMPI010000318">
    <property type="protein sequence ID" value="KAF4632760.1"/>
    <property type="molecule type" value="Genomic_DNA"/>
</dbReference>
<gene>
    <name evidence="2" type="ORF">G7Y89_g5361</name>
</gene>
<feature type="region of interest" description="Disordered" evidence="1">
    <location>
        <begin position="173"/>
        <end position="205"/>
    </location>
</feature>
<evidence type="ECO:0000313" key="3">
    <source>
        <dbReference type="Proteomes" id="UP000566819"/>
    </source>
</evidence>